<dbReference type="PANTHER" id="PTHR33238">
    <property type="entry name" value="IRON (METAL) DEPENDENT REPRESSOR, DTXR FAMILY"/>
    <property type="match status" value="1"/>
</dbReference>
<dbReference type="Pfam" id="PF02742">
    <property type="entry name" value="Fe_dep_repr_C"/>
    <property type="match status" value="1"/>
</dbReference>
<reference evidence="3" key="1">
    <citation type="submission" date="2018-05" db="EMBL/GenBank/DDBJ databases">
        <authorList>
            <person name="Lanie J.A."/>
            <person name="Ng W.-L."/>
            <person name="Kazmierczak K.M."/>
            <person name="Andrzejewski T.M."/>
            <person name="Davidsen T.M."/>
            <person name="Wayne K.J."/>
            <person name="Tettelin H."/>
            <person name="Glass J.I."/>
            <person name="Rusch D."/>
            <person name="Podicherti R."/>
            <person name="Tsui H.-C.T."/>
            <person name="Winkler M.E."/>
        </authorList>
    </citation>
    <scope>NUCLEOTIDE SEQUENCE</scope>
</reference>
<dbReference type="SMART" id="SM00529">
    <property type="entry name" value="HTH_DTXR"/>
    <property type="match status" value="1"/>
</dbReference>
<dbReference type="InterPro" id="IPR050536">
    <property type="entry name" value="DtxR_MntR_Metal-Reg"/>
</dbReference>
<dbReference type="SMART" id="SM00899">
    <property type="entry name" value="FeoA"/>
    <property type="match status" value="1"/>
</dbReference>
<dbReference type="PANTHER" id="PTHR33238:SF10">
    <property type="entry name" value="IRON-DEPENDENT REPRESSOR IDER"/>
    <property type="match status" value="1"/>
</dbReference>
<dbReference type="InterPro" id="IPR036388">
    <property type="entry name" value="WH-like_DNA-bd_sf"/>
</dbReference>
<dbReference type="InterPro" id="IPR036390">
    <property type="entry name" value="WH_DNA-bd_sf"/>
</dbReference>
<dbReference type="Gene3D" id="2.30.30.90">
    <property type="match status" value="1"/>
</dbReference>
<protein>
    <recommendedName>
        <fullName evidence="2">Ferrous iron transporter FeoA-like domain-containing protein</fullName>
    </recommendedName>
</protein>
<dbReference type="InterPro" id="IPR022689">
    <property type="entry name" value="Iron_dep_repressor"/>
</dbReference>
<dbReference type="InterPro" id="IPR008988">
    <property type="entry name" value="Transcriptional_repressor_C"/>
</dbReference>
<dbReference type="GO" id="GO:0046983">
    <property type="term" value="F:protein dimerization activity"/>
    <property type="evidence" value="ECO:0007669"/>
    <property type="project" value="InterPro"/>
</dbReference>
<dbReference type="SUPFAM" id="SSF50037">
    <property type="entry name" value="C-terminal domain of transcriptional repressors"/>
    <property type="match status" value="1"/>
</dbReference>
<dbReference type="InterPro" id="IPR036421">
    <property type="entry name" value="Fe_dep_repressor_sf"/>
</dbReference>
<evidence type="ECO:0000259" key="2">
    <source>
        <dbReference type="SMART" id="SM00899"/>
    </source>
</evidence>
<sequence length="232" mass="25889">MSTTRENRLSMAMENYLLSIIRLQEQDTKVTAVQLSEHFKSLPMGEGLGTSLPSVSAMIRRMTREKLVSTSSDKEISLTGAGQREAESILRRHRLAERLAVDVLKVDLKRAHEEAHRLEHAFSPYLESRIVDILGYPTTCPFGHPIPGSEYTFNRSTVSLNKAKVGEDYLVDMVPEDDMDLLGYFVDNEFLPGAHIQVADLSKARGVITLNLGSKELVFSMGISNLIRVTPV</sequence>
<dbReference type="EMBL" id="UINC01118375">
    <property type="protein sequence ID" value="SVC91454.1"/>
    <property type="molecule type" value="Genomic_DNA"/>
</dbReference>
<organism evidence="3">
    <name type="scientific">marine metagenome</name>
    <dbReference type="NCBI Taxonomy" id="408172"/>
    <lineage>
        <taxon>unclassified sequences</taxon>
        <taxon>metagenomes</taxon>
        <taxon>ecological metagenomes</taxon>
    </lineage>
</organism>
<accession>A0A382R150</accession>
<dbReference type="GO" id="GO:0003700">
    <property type="term" value="F:DNA-binding transcription factor activity"/>
    <property type="evidence" value="ECO:0007669"/>
    <property type="project" value="InterPro"/>
</dbReference>
<dbReference type="GO" id="GO:0045892">
    <property type="term" value="P:negative regulation of DNA-templated transcription"/>
    <property type="evidence" value="ECO:0007669"/>
    <property type="project" value="TreeGrafter"/>
</dbReference>
<dbReference type="Pfam" id="PF04023">
    <property type="entry name" value="FeoA"/>
    <property type="match status" value="1"/>
</dbReference>
<dbReference type="GO" id="GO:0046914">
    <property type="term" value="F:transition metal ion binding"/>
    <property type="evidence" value="ECO:0007669"/>
    <property type="project" value="InterPro"/>
</dbReference>
<name>A0A382R150_9ZZZZ</name>
<gene>
    <name evidence="3" type="ORF">METZ01_LOCUS344308</name>
</gene>
<dbReference type="Gene3D" id="1.10.60.10">
    <property type="entry name" value="Iron dependent repressor, metal binding and dimerisation domain"/>
    <property type="match status" value="1"/>
</dbReference>
<feature type="domain" description="Ferrous iron transporter FeoA-like" evidence="2">
    <location>
        <begin position="158"/>
        <end position="231"/>
    </location>
</feature>
<evidence type="ECO:0000313" key="3">
    <source>
        <dbReference type="EMBL" id="SVC91454.1"/>
    </source>
</evidence>
<dbReference type="InterPro" id="IPR038157">
    <property type="entry name" value="FeoA_core_dom"/>
</dbReference>
<dbReference type="SUPFAM" id="SSF47979">
    <property type="entry name" value="Iron-dependent repressor protein, dimerization domain"/>
    <property type="match status" value="1"/>
</dbReference>
<dbReference type="InterPro" id="IPR001367">
    <property type="entry name" value="Fe_dep_repressor"/>
</dbReference>
<dbReference type="SUPFAM" id="SSF46785">
    <property type="entry name" value="Winged helix' DNA-binding domain"/>
    <property type="match status" value="1"/>
</dbReference>
<proteinExistence type="predicted"/>
<dbReference type="AlphaFoldDB" id="A0A382R150"/>
<dbReference type="Gene3D" id="1.10.10.10">
    <property type="entry name" value="Winged helix-like DNA-binding domain superfamily/Winged helix DNA-binding domain"/>
    <property type="match status" value="1"/>
</dbReference>
<dbReference type="InterPro" id="IPR007167">
    <property type="entry name" value="Fe-transptr_FeoA-like"/>
</dbReference>
<keyword evidence="1" id="KW-0408">Iron</keyword>
<evidence type="ECO:0000256" key="1">
    <source>
        <dbReference type="ARBA" id="ARBA00023004"/>
    </source>
</evidence>